<dbReference type="KEGG" id="vai:BU251_04715"/>
<dbReference type="AlphaFoldDB" id="A0A410P4J2"/>
<dbReference type="GO" id="GO:0030527">
    <property type="term" value="F:structural constituent of chromatin"/>
    <property type="evidence" value="ECO:0007669"/>
    <property type="project" value="InterPro"/>
</dbReference>
<evidence type="ECO:0000256" key="2">
    <source>
        <dbReference type="ARBA" id="ARBA00023125"/>
    </source>
</evidence>
<dbReference type="SMART" id="SM00411">
    <property type="entry name" value="BHL"/>
    <property type="match status" value="1"/>
</dbReference>
<dbReference type="GO" id="GO:0003677">
    <property type="term" value="F:DNA binding"/>
    <property type="evidence" value="ECO:0007669"/>
    <property type="project" value="UniProtKB-KW"/>
</dbReference>
<dbReference type="Gene3D" id="4.10.520.10">
    <property type="entry name" value="IHF-like DNA-binding proteins"/>
    <property type="match status" value="1"/>
</dbReference>
<keyword evidence="2 4" id="KW-0238">DNA-binding</keyword>
<dbReference type="OrthoDB" id="9797747at2"/>
<organism evidence="4 5">
    <name type="scientific">Velamenicoccus archaeovorus</name>
    <dbReference type="NCBI Taxonomy" id="1930593"/>
    <lineage>
        <taxon>Bacteria</taxon>
        <taxon>Pseudomonadati</taxon>
        <taxon>Candidatus Omnitrophota</taxon>
        <taxon>Candidatus Velamenicoccus</taxon>
    </lineage>
</organism>
<accession>A0A410P4J2</accession>
<evidence type="ECO:0000313" key="4">
    <source>
        <dbReference type="EMBL" id="QAT17086.1"/>
    </source>
</evidence>
<dbReference type="InterPro" id="IPR010992">
    <property type="entry name" value="IHF-like_DNA-bd_dom_sf"/>
</dbReference>
<keyword evidence="5" id="KW-1185">Reference proteome</keyword>
<sequence length="92" mass="10515">MIMTKKDIVLKIADETGIKQIDVKKVVQKTFDHIIASLVRGEKVELRNFGVFKLKERRSRTGRNPRTGQVVPVPARKVVVFKSGLEMKKLIK</sequence>
<evidence type="ECO:0000256" key="3">
    <source>
        <dbReference type="RuleBase" id="RU003939"/>
    </source>
</evidence>
<proteinExistence type="inferred from homology"/>
<evidence type="ECO:0000256" key="1">
    <source>
        <dbReference type="ARBA" id="ARBA00010529"/>
    </source>
</evidence>
<dbReference type="InterPro" id="IPR000119">
    <property type="entry name" value="Hist_DNA-bd"/>
</dbReference>
<protein>
    <submittedName>
        <fullName evidence="4">DNA-binding protein similar to integration host factor beta subunit</fullName>
    </submittedName>
</protein>
<reference evidence="4 5" key="1">
    <citation type="submission" date="2017-01" db="EMBL/GenBank/DDBJ databases">
        <title>First insights into the biology of 'candidatus Vampirococcus archaeovorus'.</title>
        <authorList>
            <person name="Kizina J."/>
            <person name="Jordan S."/>
            <person name="Stueber K."/>
            <person name="Reinhardt R."/>
            <person name="Harder J."/>
        </authorList>
    </citation>
    <scope>NUCLEOTIDE SEQUENCE [LARGE SCALE GENOMIC DNA]</scope>
    <source>
        <strain evidence="4 5">LiM</strain>
    </source>
</reference>
<name>A0A410P4J2_VELA1</name>
<dbReference type="EMBL" id="CP019384">
    <property type="protein sequence ID" value="QAT17086.1"/>
    <property type="molecule type" value="Genomic_DNA"/>
</dbReference>
<dbReference type="GO" id="GO:0005829">
    <property type="term" value="C:cytosol"/>
    <property type="evidence" value="ECO:0007669"/>
    <property type="project" value="TreeGrafter"/>
</dbReference>
<dbReference type="Proteomes" id="UP000287243">
    <property type="component" value="Chromosome"/>
</dbReference>
<evidence type="ECO:0000313" key="5">
    <source>
        <dbReference type="Proteomes" id="UP000287243"/>
    </source>
</evidence>
<dbReference type="CDD" id="cd13836">
    <property type="entry name" value="IHF_B"/>
    <property type="match status" value="1"/>
</dbReference>
<comment type="similarity">
    <text evidence="1 3">Belongs to the bacterial histone-like protein family.</text>
</comment>
<gene>
    <name evidence="4" type="ORF">BU251_04715</name>
</gene>
<dbReference type="PANTHER" id="PTHR33175:SF2">
    <property type="entry name" value="INTEGRATION HOST FACTOR SUBUNIT ALPHA"/>
    <property type="match status" value="1"/>
</dbReference>
<dbReference type="Pfam" id="PF00216">
    <property type="entry name" value="Bac_DNA_binding"/>
    <property type="match status" value="1"/>
</dbReference>
<dbReference type="PRINTS" id="PR01727">
    <property type="entry name" value="DNABINDINGHU"/>
</dbReference>
<dbReference type="SUPFAM" id="SSF47729">
    <property type="entry name" value="IHF-like DNA-binding proteins"/>
    <property type="match status" value="1"/>
</dbReference>
<dbReference type="PANTHER" id="PTHR33175">
    <property type="entry name" value="DNA-BINDING PROTEIN HU"/>
    <property type="match status" value="1"/>
</dbReference>